<dbReference type="EMBL" id="JBJUIK010000003">
    <property type="protein sequence ID" value="KAL3533321.1"/>
    <property type="molecule type" value="Genomic_DNA"/>
</dbReference>
<organism evidence="1 2">
    <name type="scientific">Cinchona calisaya</name>
    <dbReference type="NCBI Taxonomy" id="153742"/>
    <lineage>
        <taxon>Eukaryota</taxon>
        <taxon>Viridiplantae</taxon>
        <taxon>Streptophyta</taxon>
        <taxon>Embryophyta</taxon>
        <taxon>Tracheophyta</taxon>
        <taxon>Spermatophyta</taxon>
        <taxon>Magnoliopsida</taxon>
        <taxon>eudicotyledons</taxon>
        <taxon>Gunneridae</taxon>
        <taxon>Pentapetalae</taxon>
        <taxon>asterids</taxon>
        <taxon>lamiids</taxon>
        <taxon>Gentianales</taxon>
        <taxon>Rubiaceae</taxon>
        <taxon>Cinchonoideae</taxon>
        <taxon>Cinchoneae</taxon>
        <taxon>Cinchona</taxon>
    </lineage>
</organism>
<protein>
    <submittedName>
        <fullName evidence="1">Uncharacterized protein</fullName>
    </submittedName>
</protein>
<sequence length="155" mass="17372">MPTTGGGNTQSERMDRQEHVFSDLIDRWCNLMAVPLDDFNLILGKELMTTNKNFPIPHLNGVMVADERYPTFLPTFIIATNVSASSSSSDKGKTSGQILDMQLENRLKQGEVIYLAALVETKPDVFQEVPHGCMPMLDDFVDIIPAEMPKKFPLR</sequence>
<keyword evidence="2" id="KW-1185">Reference proteome</keyword>
<dbReference type="Proteomes" id="UP001630127">
    <property type="component" value="Unassembled WGS sequence"/>
</dbReference>
<proteinExistence type="predicted"/>
<reference evidence="1 2" key="1">
    <citation type="submission" date="2024-11" db="EMBL/GenBank/DDBJ databases">
        <title>A near-complete genome assembly of Cinchona calisaya.</title>
        <authorList>
            <person name="Lian D.C."/>
            <person name="Zhao X.W."/>
            <person name="Wei L."/>
        </authorList>
    </citation>
    <scope>NUCLEOTIDE SEQUENCE [LARGE SCALE GENOMIC DNA]</scope>
    <source>
        <tissue evidence="1">Nenye</tissue>
    </source>
</reference>
<accession>A0ABD3AQ73</accession>
<evidence type="ECO:0000313" key="2">
    <source>
        <dbReference type="Proteomes" id="UP001630127"/>
    </source>
</evidence>
<gene>
    <name evidence="1" type="ORF">ACH5RR_006842</name>
</gene>
<dbReference type="AlphaFoldDB" id="A0ABD3AQ73"/>
<name>A0ABD3AQ73_9GENT</name>
<comment type="caution">
    <text evidence="1">The sequence shown here is derived from an EMBL/GenBank/DDBJ whole genome shotgun (WGS) entry which is preliminary data.</text>
</comment>
<evidence type="ECO:0000313" key="1">
    <source>
        <dbReference type="EMBL" id="KAL3533321.1"/>
    </source>
</evidence>